<protein>
    <recommendedName>
        <fullName evidence="4">Collagen IV NC1 domain-containing protein</fullName>
    </recommendedName>
</protein>
<dbReference type="EnsemblMetazoa" id="MESCA008221-RA">
    <property type="protein sequence ID" value="MESCA008221-PA"/>
    <property type="gene ID" value="MESCA008221"/>
</dbReference>
<dbReference type="InterPro" id="IPR008160">
    <property type="entry name" value="Collagen"/>
</dbReference>
<keyword evidence="3" id="KW-1185">Reference proteome</keyword>
<evidence type="ECO:0008006" key="4">
    <source>
        <dbReference type="Google" id="ProtNLM"/>
    </source>
</evidence>
<proteinExistence type="predicted"/>
<dbReference type="AlphaFoldDB" id="T1GWP3"/>
<organism evidence="2 3">
    <name type="scientific">Megaselia scalaris</name>
    <name type="common">Humpbacked fly</name>
    <name type="synonym">Phora scalaris</name>
    <dbReference type="NCBI Taxonomy" id="36166"/>
    <lineage>
        <taxon>Eukaryota</taxon>
        <taxon>Metazoa</taxon>
        <taxon>Ecdysozoa</taxon>
        <taxon>Arthropoda</taxon>
        <taxon>Hexapoda</taxon>
        <taxon>Insecta</taxon>
        <taxon>Pterygota</taxon>
        <taxon>Neoptera</taxon>
        <taxon>Endopterygota</taxon>
        <taxon>Diptera</taxon>
        <taxon>Brachycera</taxon>
        <taxon>Muscomorpha</taxon>
        <taxon>Platypezoidea</taxon>
        <taxon>Phoridae</taxon>
        <taxon>Megaseliini</taxon>
        <taxon>Megaselia</taxon>
    </lineage>
</organism>
<evidence type="ECO:0000256" key="1">
    <source>
        <dbReference type="SAM" id="MobiDB-lite"/>
    </source>
</evidence>
<reference evidence="2" key="2">
    <citation type="submission" date="2015-06" db="UniProtKB">
        <authorList>
            <consortium name="EnsemblMetazoa"/>
        </authorList>
    </citation>
    <scope>IDENTIFICATION</scope>
</reference>
<evidence type="ECO:0000313" key="3">
    <source>
        <dbReference type="Proteomes" id="UP000015102"/>
    </source>
</evidence>
<dbReference type="Proteomes" id="UP000015102">
    <property type="component" value="Unassembled WGS sequence"/>
</dbReference>
<dbReference type="Gene3D" id="1.20.5.320">
    <property type="entry name" value="6-Phosphogluconate Dehydrogenase, domain 3"/>
    <property type="match status" value="1"/>
</dbReference>
<dbReference type="HOGENOM" id="CLU_1456028_0_0_1"/>
<evidence type="ECO:0000313" key="2">
    <source>
        <dbReference type="EnsemblMetazoa" id="MESCA008221-PA"/>
    </source>
</evidence>
<name>T1GWP3_MEGSC</name>
<accession>T1GWP3</accession>
<feature type="region of interest" description="Disordered" evidence="1">
    <location>
        <begin position="60"/>
        <end position="97"/>
    </location>
</feature>
<dbReference type="Pfam" id="PF01391">
    <property type="entry name" value="Collagen"/>
    <property type="match status" value="1"/>
</dbReference>
<dbReference type="PANTHER" id="PTHR24637">
    <property type="entry name" value="COLLAGEN"/>
    <property type="match status" value="1"/>
</dbReference>
<reference evidence="3" key="1">
    <citation type="submission" date="2013-02" db="EMBL/GenBank/DDBJ databases">
        <authorList>
            <person name="Hughes D."/>
        </authorList>
    </citation>
    <scope>NUCLEOTIDE SEQUENCE</scope>
    <source>
        <strain>Durham</strain>
        <strain evidence="3">NC isolate 2 -- Noor lab</strain>
    </source>
</reference>
<sequence length="186" mass="20691">MHLSCHFCRYFQNTRVPLWVLRVQCIPDNPCLLCHRHHRSCNRNGDVIGRHYHGYDGPKGYRGDRGDTGDVGFQGDRGSPGYNGVDGNNGPKGEKGFPGNPGLKGESGIFDSDSFKKDAYETLKSDPDFFHQFAKNFAEEVKKLRLKGEKGEMGDCECLKCILCSDNHQLASCSKFKTKPLNAGTS</sequence>
<dbReference type="EMBL" id="CAQQ02161664">
    <property type="status" value="NOT_ANNOTATED_CDS"/>
    <property type="molecule type" value="Genomic_DNA"/>
</dbReference>
<dbReference type="STRING" id="36166.T1GWP3"/>